<dbReference type="SUPFAM" id="SSF49899">
    <property type="entry name" value="Concanavalin A-like lectins/glucanases"/>
    <property type="match status" value="1"/>
</dbReference>
<feature type="domain" description="Glycosyl hydrolase family 32 N-terminal" evidence="6">
    <location>
        <begin position="114"/>
        <end position="195"/>
    </location>
</feature>
<dbReference type="InterPro" id="IPR013320">
    <property type="entry name" value="ConA-like_dom_sf"/>
</dbReference>
<dbReference type="InterPro" id="IPR013189">
    <property type="entry name" value="Glyco_hydro_32_C"/>
</dbReference>
<dbReference type="InterPro" id="IPR023296">
    <property type="entry name" value="Glyco_hydro_beta-prop_sf"/>
</dbReference>
<dbReference type="Gene3D" id="2.60.120.560">
    <property type="entry name" value="Exo-inulinase, domain 1"/>
    <property type="match status" value="1"/>
</dbReference>
<evidence type="ECO:0000256" key="5">
    <source>
        <dbReference type="SAM" id="SignalP"/>
    </source>
</evidence>
<comment type="similarity">
    <text evidence="1 4">Belongs to the glycosyl hydrolase 32 family.</text>
</comment>
<gene>
    <name evidence="8" type="ORF">Fcan01_14064</name>
</gene>
<dbReference type="Gene3D" id="2.115.10.20">
    <property type="entry name" value="Glycosyl hydrolase domain, family 43"/>
    <property type="match status" value="3"/>
</dbReference>
<evidence type="ECO:0000256" key="2">
    <source>
        <dbReference type="ARBA" id="ARBA00022801"/>
    </source>
</evidence>
<dbReference type="Pfam" id="PF08244">
    <property type="entry name" value="Glyco_hydro_32C"/>
    <property type="match status" value="1"/>
</dbReference>
<dbReference type="GO" id="GO:0005737">
    <property type="term" value="C:cytoplasm"/>
    <property type="evidence" value="ECO:0007669"/>
    <property type="project" value="TreeGrafter"/>
</dbReference>
<keyword evidence="5" id="KW-0732">Signal</keyword>
<comment type="caution">
    <text evidence="8">The sequence shown here is derived from an EMBL/GenBank/DDBJ whole genome shotgun (WGS) entry which is preliminary data.</text>
</comment>
<dbReference type="Pfam" id="PF00251">
    <property type="entry name" value="Glyco_hydro_32N"/>
    <property type="match status" value="2"/>
</dbReference>
<accession>A0A226DZN3</accession>
<name>A0A226DZN3_FOLCA</name>
<dbReference type="Proteomes" id="UP000198287">
    <property type="component" value="Unassembled WGS sequence"/>
</dbReference>
<keyword evidence="2 4" id="KW-0378">Hydrolase</keyword>
<keyword evidence="9" id="KW-1185">Reference proteome</keyword>
<evidence type="ECO:0000313" key="8">
    <source>
        <dbReference type="EMBL" id="OXA50955.1"/>
    </source>
</evidence>
<keyword evidence="3 4" id="KW-0326">Glycosidase</keyword>
<feature type="domain" description="Glycosyl hydrolase family 32 N-terminal" evidence="6">
    <location>
        <begin position="34"/>
        <end position="74"/>
    </location>
</feature>
<organism evidence="8 9">
    <name type="scientific">Folsomia candida</name>
    <name type="common">Springtail</name>
    <dbReference type="NCBI Taxonomy" id="158441"/>
    <lineage>
        <taxon>Eukaryota</taxon>
        <taxon>Metazoa</taxon>
        <taxon>Ecdysozoa</taxon>
        <taxon>Arthropoda</taxon>
        <taxon>Hexapoda</taxon>
        <taxon>Collembola</taxon>
        <taxon>Entomobryomorpha</taxon>
        <taxon>Isotomoidea</taxon>
        <taxon>Isotomidae</taxon>
        <taxon>Proisotominae</taxon>
        <taxon>Folsomia</taxon>
    </lineage>
</organism>
<evidence type="ECO:0000256" key="1">
    <source>
        <dbReference type="ARBA" id="ARBA00009902"/>
    </source>
</evidence>
<evidence type="ECO:0000256" key="4">
    <source>
        <dbReference type="RuleBase" id="RU362110"/>
    </source>
</evidence>
<dbReference type="InterPro" id="IPR013148">
    <property type="entry name" value="Glyco_hydro_32_N"/>
</dbReference>
<sequence length="351" mass="39635">MLAKFTPIVAAILVVAVATVTHGQVDDRYRPKIHFSIAANWINDPNGMVYMDGEYHLHYQYNPADSVWGPMHWGIPDFRDPKVIQYDDKWILLLAAGNKVMFYSSTDLKTWEYTSEFATQYFVGGFDGVNFNSPQMTPLWMDWGVDNYAAISFFNEPSGRAVNMGWMNNWDYANGLPTIGWRGQMTLPRVMDLVLVNGQLRLASNPAPELRTLFKNETYQTVPNQVVEADQVLEIPTGNSSLLHTEFTFDTRTMGIGGFVDFAPNFSRRITATRERSSTEAIKFEIYWDVTAVEVFIDGGLTCMTALFYPDEPYTILEVRHHGAGNPGGTLVISSGSIRSLYAMDELINKK</sequence>
<proteinExistence type="inferred from homology"/>
<evidence type="ECO:0000259" key="7">
    <source>
        <dbReference type="Pfam" id="PF08244"/>
    </source>
</evidence>
<feature type="chain" id="PRO_5013211646" evidence="5">
    <location>
        <begin position="24"/>
        <end position="351"/>
    </location>
</feature>
<dbReference type="GO" id="GO:0004575">
    <property type="term" value="F:sucrose alpha-glucosidase activity"/>
    <property type="evidence" value="ECO:0007669"/>
    <property type="project" value="TreeGrafter"/>
</dbReference>
<feature type="signal peptide" evidence="5">
    <location>
        <begin position="1"/>
        <end position="23"/>
    </location>
</feature>
<evidence type="ECO:0000259" key="6">
    <source>
        <dbReference type="Pfam" id="PF00251"/>
    </source>
</evidence>
<dbReference type="STRING" id="158441.A0A226DZN3"/>
<dbReference type="PANTHER" id="PTHR42800:SF3">
    <property type="entry name" value="GLYCOSYL HYDROLASE FAMILY 32 N-TERMINAL DOMAIN-CONTAINING PROTEIN"/>
    <property type="match status" value="1"/>
</dbReference>
<dbReference type="SUPFAM" id="SSF75005">
    <property type="entry name" value="Arabinanase/levansucrase/invertase"/>
    <property type="match status" value="1"/>
</dbReference>
<dbReference type="GO" id="GO:0005987">
    <property type="term" value="P:sucrose catabolic process"/>
    <property type="evidence" value="ECO:0007669"/>
    <property type="project" value="TreeGrafter"/>
</dbReference>
<protein>
    <submittedName>
        <fullName evidence="8">Levanase</fullName>
    </submittedName>
</protein>
<dbReference type="PANTHER" id="PTHR42800">
    <property type="entry name" value="EXOINULINASE INUD (AFU_ORTHOLOGUE AFUA_5G00480)"/>
    <property type="match status" value="1"/>
</dbReference>
<dbReference type="EMBL" id="LNIX01000008">
    <property type="protein sequence ID" value="OXA50955.1"/>
    <property type="molecule type" value="Genomic_DNA"/>
</dbReference>
<dbReference type="SMART" id="SM00640">
    <property type="entry name" value="Glyco_32"/>
    <property type="match status" value="1"/>
</dbReference>
<dbReference type="AlphaFoldDB" id="A0A226DZN3"/>
<dbReference type="InterPro" id="IPR001362">
    <property type="entry name" value="Glyco_hydro_32"/>
</dbReference>
<dbReference type="OMA" id="TWEYTSE"/>
<reference evidence="8 9" key="1">
    <citation type="submission" date="2015-12" db="EMBL/GenBank/DDBJ databases">
        <title>The genome of Folsomia candida.</title>
        <authorList>
            <person name="Faddeeva A."/>
            <person name="Derks M.F."/>
            <person name="Anvar Y."/>
            <person name="Smit S."/>
            <person name="Van Straalen N."/>
            <person name="Roelofs D."/>
        </authorList>
    </citation>
    <scope>NUCLEOTIDE SEQUENCE [LARGE SCALE GENOMIC DNA]</scope>
    <source>
        <strain evidence="8 9">VU population</strain>
        <tissue evidence="8">Whole body</tissue>
    </source>
</reference>
<feature type="domain" description="Glycosyl hydrolase family 32 C-terminal" evidence="7">
    <location>
        <begin position="247"/>
        <end position="323"/>
    </location>
</feature>
<evidence type="ECO:0000313" key="9">
    <source>
        <dbReference type="Proteomes" id="UP000198287"/>
    </source>
</evidence>
<evidence type="ECO:0000256" key="3">
    <source>
        <dbReference type="ARBA" id="ARBA00023295"/>
    </source>
</evidence>
<dbReference type="OrthoDB" id="202537at2759"/>